<evidence type="ECO:0000256" key="1">
    <source>
        <dbReference type="ARBA" id="ARBA00004141"/>
    </source>
</evidence>
<protein>
    <submittedName>
        <fullName evidence="11">Olfactory receptor 8D4-like</fullName>
    </submittedName>
</protein>
<evidence type="ECO:0000256" key="2">
    <source>
        <dbReference type="ARBA" id="ARBA00022692"/>
    </source>
</evidence>
<dbReference type="Gene3D" id="1.20.1070.10">
    <property type="entry name" value="Rhodopsin 7-helix transmembrane proteins"/>
    <property type="match status" value="1"/>
</dbReference>
<evidence type="ECO:0000259" key="9">
    <source>
        <dbReference type="PROSITE" id="PS50262"/>
    </source>
</evidence>
<evidence type="ECO:0000256" key="8">
    <source>
        <dbReference type="SAM" id="Phobius"/>
    </source>
</evidence>
<keyword evidence="10" id="KW-1185">Reference proteome</keyword>
<feature type="domain" description="G-protein coupled receptors family 1 profile" evidence="9">
    <location>
        <begin position="1"/>
        <end position="178"/>
    </location>
</feature>
<name>A0ABM1DBH2_CERSS</name>
<evidence type="ECO:0000256" key="4">
    <source>
        <dbReference type="ARBA" id="ARBA00023040"/>
    </source>
</evidence>
<keyword evidence="7" id="KW-0807">Transducer</keyword>
<evidence type="ECO:0000256" key="3">
    <source>
        <dbReference type="ARBA" id="ARBA00022989"/>
    </source>
</evidence>
<reference evidence="11" key="1">
    <citation type="submission" date="2025-08" db="UniProtKB">
        <authorList>
            <consortium name="RefSeq"/>
        </authorList>
    </citation>
    <scope>IDENTIFICATION</scope>
</reference>
<dbReference type="GeneID" id="101391870"/>
<keyword evidence="2 8" id="KW-0812">Transmembrane</keyword>
<comment type="subcellular location">
    <subcellularLocation>
        <location evidence="1">Membrane</location>
        <topology evidence="1">Multi-pass membrane protein</topology>
    </subcellularLocation>
</comment>
<gene>
    <name evidence="11" type="primary">LOC101391870</name>
</gene>
<feature type="transmembrane region" description="Helical" evidence="8">
    <location>
        <begin position="34"/>
        <end position="55"/>
    </location>
</feature>
<evidence type="ECO:0000256" key="7">
    <source>
        <dbReference type="ARBA" id="ARBA00023224"/>
    </source>
</evidence>
<dbReference type="InterPro" id="IPR017452">
    <property type="entry name" value="GPCR_Rhodpsn_7TM"/>
</dbReference>
<dbReference type="PROSITE" id="PS50262">
    <property type="entry name" value="G_PROTEIN_RECEP_F1_2"/>
    <property type="match status" value="1"/>
</dbReference>
<evidence type="ECO:0000256" key="5">
    <source>
        <dbReference type="ARBA" id="ARBA00023136"/>
    </source>
</evidence>
<dbReference type="Proteomes" id="UP000694910">
    <property type="component" value="Unplaced"/>
</dbReference>
<accession>A0ABM1DBH2</accession>
<evidence type="ECO:0000313" key="10">
    <source>
        <dbReference type="Proteomes" id="UP000694910"/>
    </source>
</evidence>
<dbReference type="RefSeq" id="XP_014649153.1">
    <property type="nucleotide sequence ID" value="XM_014793667.1"/>
</dbReference>
<evidence type="ECO:0000313" key="11">
    <source>
        <dbReference type="RefSeq" id="XP_014649153.1"/>
    </source>
</evidence>
<keyword evidence="5 8" id="KW-0472">Membrane</keyword>
<sequence>MAFAMVCDRYVATCSRLFYNVTTSQNVCSVLRTWVYTMATFGVVAHMISMIRLSFCGDNIIHHYFYDIFFLLMLFCCKTYLNELLVIFVDGFSLLATTTAIIISYAFILANILQIPSAENTSKAFSTWGSYFTAIGVFYGSIIFMYFKSTSSSSNMAREKVASVFYTSVIPKLNPLIYSLRNKVGKNVLREVRGKRYGPLQTSSQNH</sequence>
<evidence type="ECO:0000256" key="6">
    <source>
        <dbReference type="ARBA" id="ARBA00023170"/>
    </source>
</evidence>
<feature type="transmembrane region" description="Helical" evidence="8">
    <location>
        <begin position="128"/>
        <end position="147"/>
    </location>
</feature>
<keyword evidence="3 8" id="KW-1133">Transmembrane helix</keyword>
<dbReference type="PANTHER" id="PTHR48018">
    <property type="entry name" value="OLFACTORY RECEPTOR"/>
    <property type="match status" value="1"/>
</dbReference>
<dbReference type="Pfam" id="PF13853">
    <property type="entry name" value="7tm_4"/>
    <property type="match status" value="1"/>
</dbReference>
<feature type="transmembrane region" description="Helical" evidence="8">
    <location>
        <begin position="84"/>
        <end position="108"/>
    </location>
</feature>
<feature type="transmembrane region" description="Helical" evidence="8">
    <location>
        <begin position="61"/>
        <end position="77"/>
    </location>
</feature>
<proteinExistence type="predicted"/>
<organism evidence="10 11">
    <name type="scientific">Ceratotherium simum simum</name>
    <name type="common">Southern white rhinoceros</name>
    <dbReference type="NCBI Taxonomy" id="73337"/>
    <lineage>
        <taxon>Eukaryota</taxon>
        <taxon>Metazoa</taxon>
        <taxon>Chordata</taxon>
        <taxon>Craniata</taxon>
        <taxon>Vertebrata</taxon>
        <taxon>Euteleostomi</taxon>
        <taxon>Mammalia</taxon>
        <taxon>Eutheria</taxon>
        <taxon>Laurasiatheria</taxon>
        <taxon>Perissodactyla</taxon>
        <taxon>Rhinocerotidae</taxon>
        <taxon>Ceratotherium</taxon>
    </lineage>
</organism>
<dbReference type="PRINTS" id="PR00245">
    <property type="entry name" value="OLFACTORYR"/>
</dbReference>
<keyword evidence="4" id="KW-0297">G-protein coupled receptor</keyword>
<dbReference type="InterPro" id="IPR000725">
    <property type="entry name" value="Olfact_rcpt"/>
</dbReference>
<keyword evidence="6" id="KW-0675">Receptor</keyword>
<dbReference type="SUPFAM" id="SSF81321">
    <property type="entry name" value="Family A G protein-coupled receptor-like"/>
    <property type="match status" value="1"/>
</dbReference>